<dbReference type="EMBL" id="CP012333">
    <property type="protein sequence ID" value="AKV00082.1"/>
    <property type="molecule type" value="Genomic_DNA"/>
</dbReference>
<accession>A0A0K1Q368</accession>
<reference evidence="2 3" key="1">
    <citation type="submission" date="2015-08" db="EMBL/GenBank/DDBJ databases">
        <authorList>
            <person name="Babu N.S."/>
            <person name="Beckwith C.J."/>
            <person name="Beseler K.G."/>
            <person name="Brison A."/>
            <person name="Carone J.V."/>
            <person name="Caskin T.P."/>
            <person name="Diamond M."/>
            <person name="Durham M.E."/>
            <person name="Foxe J.M."/>
            <person name="Go M."/>
            <person name="Henderson B.A."/>
            <person name="Jones I.B."/>
            <person name="McGettigan J.A."/>
            <person name="Micheletti S.J."/>
            <person name="Nasrallah M.E."/>
            <person name="Ortiz D."/>
            <person name="Piller C.R."/>
            <person name="Privatt S.R."/>
            <person name="Schneider S.L."/>
            <person name="Sharp S."/>
            <person name="Smith T.C."/>
            <person name="Stanton J.D."/>
            <person name="Ullery H.E."/>
            <person name="Wilson R.J."/>
            <person name="Serrano M.G."/>
            <person name="Buck G."/>
            <person name="Lee V."/>
            <person name="Wang Y."/>
            <person name="Carvalho R."/>
            <person name="Voegtly L."/>
            <person name="Shi R."/>
            <person name="Duckworth R."/>
            <person name="Johnson A."/>
            <person name="Loviza R."/>
            <person name="Walstead R."/>
            <person name="Shah Z."/>
            <person name="Kiflezghi M."/>
            <person name="Wade K."/>
            <person name="Ball S.L."/>
            <person name="Bradley K.W."/>
            <person name="Asai D.J."/>
            <person name="Bowman C.A."/>
            <person name="Russell D.A."/>
            <person name="Pope W.H."/>
            <person name="Jacobs-Sera D."/>
            <person name="Hendrix R.W."/>
            <person name="Hatfull G.F."/>
        </authorList>
    </citation>
    <scope>NUCLEOTIDE SEQUENCE [LARGE SCALE GENOMIC DNA]</scope>
    <source>
        <strain evidence="2 3">DSM 27648</strain>
    </source>
</reference>
<dbReference type="Pfam" id="PF17765">
    <property type="entry name" value="MLTR_LBD"/>
    <property type="match status" value="1"/>
</dbReference>
<dbReference type="PANTHER" id="PTHR35010">
    <property type="entry name" value="BLL4672 PROTEIN-RELATED"/>
    <property type="match status" value="1"/>
</dbReference>
<dbReference type="Pfam" id="PF13560">
    <property type="entry name" value="HTH_31"/>
    <property type="match status" value="1"/>
</dbReference>
<feature type="domain" description="HTH cro/C1-type" evidence="1">
    <location>
        <begin position="14"/>
        <end position="86"/>
    </location>
</feature>
<dbReference type="Proteomes" id="UP000064967">
    <property type="component" value="Chromosome"/>
</dbReference>
<dbReference type="GO" id="GO:0003677">
    <property type="term" value="F:DNA binding"/>
    <property type="evidence" value="ECO:0007669"/>
    <property type="project" value="UniProtKB-KW"/>
</dbReference>
<dbReference type="SMART" id="SM00530">
    <property type="entry name" value="HTH_XRE"/>
    <property type="match status" value="1"/>
</dbReference>
<gene>
    <name evidence="2" type="ORF">AKJ09_06745</name>
</gene>
<organism evidence="2 3">
    <name type="scientific">Labilithrix luteola</name>
    <dbReference type="NCBI Taxonomy" id="1391654"/>
    <lineage>
        <taxon>Bacteria</taxon>
        <taxon>Pseudomonadati</taxon>
        <taxon>Myxococcota</taxon>
        <taxon>Polyangia</taxon>
        <taxon>Polyangiales</taxon>
        <taxon>Labilitrichaceae</taxon>
        <taxon>Labilithrix</taxon>
    </lineage>
</organism>
<evidence type="ECO:0000259" key="1">
    <source>
        <dbReference type="SMART" id="SM00530"/>
    </source>
</evidence>
<dbReference type="KEGG" id="llu:AKJ09_06745"/>
<proteinExistence type="predicted"/>
<keyword evidence="2" id="KW-0238">DNA-binding</keyword>
<evidence type="ECO:0000313" key="2">
    <source>
        <dbReference type="EMBL" id="AKV00082.1"/>
    </source>
</evidence>
<dbReference type="InterPro" id="IPR041413">
    <property type="entry name" value="MLTR_LBD"/>
</dbReference>
<protein>
    <submittedName>
        <fullName evidence="2">Putative DNA-binding protein</fullName>
    </submittedName>
</protein>
<name>A0A0K1Q368_9BACT</name>
<dbReference type="InterPro" id="IPR001387">
    <property type="entry name" value="Cro/C1-type_HTH"/>
</dbReference>
<dbReference type="SUPFAM" id="SSF47413">
    <property type="entry name" value="lambda repressor-like DNA-binding domains"/>
    <property type="match status" value="1"/>
</dbReference>
<keyword evidence="3" id="KW-1185">Reference proteome</keyword>
<dbReference type="CDD" id="cd00093">
    <property type="entry name" value="HTH_XRE"/>
    <property type="match status" value="1"/>
</dbReference>
<dbReference type="Gene3D" id="1.10.260.40">
    <property type="entry name" value="lambda repressor-like DNA-binding domains"/>
    <property type="match status" value="1"/>
</dbReference>
<dbReference type="AlphaFoldDB" id="A0A0K1Q368"/>
<dbReference type="InterPro" id="IPR010982">
    <property type="entry name" value="Lambda_DNA-bd_dom_sf"/>
</dbReference>
<dbReference type="Gene3D" id="3.30.450.180">
    <property type="match status" value="1"/>
</dbReference>
<dbReference type="RefSeq" id="WP_240488640.1">
    <property type="nucleotide sequence ID" value="NZ_CP012333.1"/>
</dbReference>
<sequence>MTASSSKRAELAAFLRDRRGRISPADVGLPIGARRRTPGLRREEVALLADVGASWYTWLEQGRDIQVSEALLERLTSALRLDAAERSYLFELAQGRSPRAVDAPPPSVSPMLERMIEGHRFPVTVSTLRWDVVAMNGPALKLWGDMRGTNAMRNMFLGEVSPFATVEREAHARNLVARFRTEAARASDHEMFQEIADELVAGSHEFRQLWTQHDLFAEPEGTKIVDVPGTGRIEIEHVTLMHVEPDARTLRVLFYAPVGAESAQRMARCLELD</sequence>
<evidence type="ECO:0000313" key="3">
    <source>
        <dbReference type="Proteomes" id="UP000064967"/>
    </source>
</evidence>
<dbReference type="STRING" id="1391654.AKJ09_06745"/>